<reference evidence="1 2" key="1">
    <citation type="journal article" date="2018" name="Genome Res.">
        <title>The genomic architecture and molecular evolution of ant odorant receptors.</title>
        <authorList>
            <person name="McKenzie S.K."/>
            <person name="Kronauer D.J.C."/>
        </authorList>
    </citation>
    <scope>NUCLEOTIDE SEQUENCE [LARGE SCALE GENOMIC DNA]</scope>
    <source>
        <strain evidence="1">Clonal line C1</strain>
    </source>
</reference>
<dbReference type="Proteomes" id="UP000279307">
    <property type="component" value="Chromosome 14"/>
</dbReference>
<dbReference type="EMBL" id="QOIP01000014">
    <property type="protein sequence ID" value="RLU15083.1"/>
    <property type="molecule type" value="Genomic_DNA"/>
</dbReference>
<protein>
    <recommendedName>
        <fullName evidence="3">Reverse transcriptase zinc-binding domain-containing protein</fullName>
    </recommendedName>
</protein>
<accession>A0A3L8D4Y9</accession>
<evidence type="ECO:0008006" key="3">
    <source>
        <dbReference type="Google" id="ProtNLM"/>
    </source>
</evidence>
<organism evidence="1 2">
    <name type="scientific">Ooceraea biroi</name>
    <name type="common">Clonal raider ant</name>
    <name type="synonym">Cerapachys biroi</name>
    <dbReference type="NCBI Taxonomy" id="2015173"/>
    <lineage>
        <taxon>Eukaryota</taxon>
        <taxon>Metazoa</taxon>
        <taxon>Ecdysozoa</taxon>
        <taxon>Arthropoda</taxon>
        <taxon>Hexapoda</taxon>
        <taxon>Insecta</taxon>
        <taxon>Pterygota</taxon>
        <taxon>Neoptera</taxon>
        <taxon>Endopterygota</taxon>
        <taxon>Hymenoptera</taxon>
        <taxon>Apocrita</taxon>
        <taxon>Aculeata</taxon>
        <taxon>Formicoidea</taxon>
        <taxon>Formicidae</taxon>
        <taxon>Dorylinae</taxon>
        <taxon>Ooceraea</taxon>
    </lineage>
</organism>
<evidence type="ECO:0000313" key="2">
    <source>
        <dbReference type="Proteomes" id="UP000279307"/>
    </source>
</evidence>
<sequence length="166" mass="18791">MAKDQGVRLTARAKEVLGRQARQTALQAWQRQLSDPNDTSGRRVAEAIHPCLAKWLDRGWGGVTFRMGQVLTGHGCFGEYLCRIGRELEPRCHHCGADQDTAQHTLEHCPAWADERRVLVQHIGRDLSLPVVMSSITESERSWREFASFCESVLSQKEAAERLREP</sequence>
<dbReference type="OrthoDB" id="7693618at2759"/>
<proteinExistence type="predicted"/>
<gene>
    <name evidence="1" type="ORF">DMN91_012970</name>
</gene>
<comment type="caution">
    <text evidence="1">The sequence shown here is derived from an EMBL/GenBank/DDBJ whole genome shotgun (WGS) entry which is preliminary data.</text>
</comment>
<dbReference type="AlphaFoldDB" id="A0A3L8D4Y9"/>
<name>A0A3L8D4Y9_OOCBI</name>
<evidence type="ECO:0000313" key="1">
    <source>
        <dbReference type="EMBL" id="RLU15083.1"/>
    </source>
</evidence>